<keyword evidence="2" id="KW-1185">Reference proteome</keyword>
<sequence length="143" mass="15812">MQVRIKWVENACFVAESESGHAIVLDGSPEIGGRNLGARPMELLLISLGSCSAMDVVSILQKSRQDMTDCVIEVQGERAETIPKVYTKIHLHYVVTGRQLKEAQVKRAVDLSAEKYCSVSAMLKLAAELTYDYEIVDEVPKAE</sequence>
<dbReference type="Pfam" id="PF02566">
    <property type="entry name" value="OsmC"/>
    <property type="match status" value="1"/>
</dbReference>
<protein>
    <submittedName>
        <fullName evidence="1">OsmC family protein</fullName>
    </submittedName>
</protein>
<dbReference type="EMBL" id="CP018889">
    <property type="protein sequence ID" value="AUI67705.1"/>
    <property type="molecule type" value="Genomic_DNA"/>
</dbReference>
<dbReference type="KEGG" id="blep:AL038_03360"/>
<dbReference type="Proteomes" id="UP000234271">
    <property type="component" value="Chromosome"/>
</dbReference>
<dbReference type="NCBIfam" id="NF008009">
    <property type="entry name" value="PRK10738.1"/>
    <property type="match status" value="1"/>
</dbReference>
<dbReference type="AlphaFoldDB" id="A0A2N9YB62"/>
<dbReference type="RefSeq" id="WP_062149023.1">
    <property type="nucleotide sequence ID" value="NZ_CP012373.2"/>
</dbReference>
<organism evidence="1 2">
    <name type="scientific">Beggiatoa leptomitoformis</name>
    <dbReference type="NCBI Taxonomy" id="288004"/>
    <lineage>
        <taxon>Bacteria</taxon>
        <taxon>Pseudomonadati</taxon>
        <taxon>Pseudomonadota</taxon>
        <taxon>Gammaproteobacteria</taxon>
        <taxon>Thiotrichales</taxon>
        <taxon>Thiotrichaceae</taxon>
        <taxon>Beggiatoa</taxon>
    </lineage>
</organism>
<dbReference type="InterPro" id="IPR003718">
    <property type="entry name" value="OsmC/Ohr_fam"/>
</dbReference>
<name>A0A2N9YB62_9GAMM</name>
<dbReference type="InterPro" id="IPR015946">
    <property type="entry name" value="KH_dom-like_a/b"/>
</dbReference>
<evidence type="ECO:0000313" key="2">
    <source>
        <dbReference type="Proteomes" id="UP000234271"/>
    </source>
</evidence>
<dbReference type="SUPFAM" id="SSF82784">
    <property type="entry name" value="OsmC-like"/>
    <property type="match status" value="1"/>
</dbReference>
<dbReference type="PANTHER" id="PTHR34352">
    <property type="entry name" value="PROTEIN YHFA"/>
    <property type="match status" value="1"/>
</dbReference>
<dbReference type="Gene3D" id="2.20.25.10">
    <property type="match status" value="1"/>
</dbReference>
<dbReference type="PANTHER" id="PTHR34352:SF1">
    <property type="entry name" value="PROTEIN YHFA"/>
    <property type="match status" value="1"/>
</dbReference>
<dbReference type="STRING" id="288004.AL038_03360"/>
<accession>A0A2N9YB62</accession>
<reference evidence="2" key="1">
    <citation type="submission" date="2016-12" db="EMBL/GenBank/DDBJ databases">
        <title>Complete Genome Sequence of Beggiatoa leptomitiformis D-401.</title>
        <authorList>
            <person name="Fomenkov A."/>
            <person name="Vincze T."/>
            <person name="Grabovich M."/>
            <person name="Anton B.P."/>
            <person name="Dubinina G."/>
            <person name="Orlova M."/>
            <person name="Belousova E."/>
            <person name="Roberts R.J."/>
        </authorList>
    </citation>
    <scope>NUCLEOTIDE SEQUENCE [LARGE SCALE GENOMIC DNA]</scope>
    <source>
        <strain evidence="2">D-401</strain>
    </source>
</reference>
<evidence type="ECO:0000313" key="1">
    <source>
        <dbReference type="EMBL" id="AUI67705.1"/>
    </source>
</evidence>
<dbReference type="InterPro" id="IPR036102">
    <property type="entry name" value="OsmC/Ohrsf"/>
</dbReference>
<proteinExistence type="predicted"/>
<gene>
    <name evidence="1" type="ORF">BLE401_02670</name>
</gene>
<dbReference type="Gene3D" id="3.30.300.20">
    <property type="match status" value="1"/>
</dbReference>
<dbReference type="OrthoDB" id="9804010at2"/>